<accession>A0A6J6QZY5</accession>
<keyword evidence="1" id="KW-0472">Membrane</keyword>
<dbReference type="EMBL" id="CAFBMM010000117">
    <property type="protein sequence ID" value="CAB4918025.1"/>
    <property type="molecule type" value="Genomic_DNA"/>
</dbReference>
<gene>
    <name evidence="2" type="ORF">UFOPK2683_00346</name>
    <name evidence="3" type="ORF">UFOPK3605_01514</name>
    <name evidence="4" type="ORF">UFOPK3897_01401</name>
    <name evidence="5" type="ORF">UFOPK4121_01050</name>
</gene>
<evidence type="ECO:0000313" key="3">
    <source>
        <dbReference type="EMBL" id="CAB4918025.1"/>
    </source>
</evidence>
<feature type="transmembrane region" description="Helical" evidence="1">
    <location>
        <begin position="52"/>
        <end position="75"/>
    </location>
</feature>
<evidence type="ECO:0000313" key="2">
    <source>
        <dbReference type="EMBL" id="CAB4717150.1"/>
    </source>
</evidence>
<evidence type="ECO:0000256" key="1">
    <source>
        <dbReference type="SAM" id="Phobius"/>
    </source>
</evidence>
<feature type="transmembrane region" description="Helical" evidence="1">
    <location>
        <begin position="12"/>
        <end position="40"/>
    </location>
</feature>
<proteinExistence type="predicted"/>
<protein>
    <submittedName>
        <fullName evidence="2">Unannotated protein</fullName>
    </submittedName>
</protein>
<evidence type="ECO:0000313" key="5">
    <source>
        <dbReference type="EMBL" id="CAB5027295.1"/>
    </source>
</evidence>
<dbReference type="EMBL" id="CAFBOF010000044">
    <property type="protein sequence ID" value="CAB4985671.1"/>
    <property type="molecule type" value="Genomic_DNA"/>
</dbReference>
<dbReference type="EMBL" id="CAEZYK010000012">
    <property type="protein sequence ID" value="CAB4717150.1"/>
    <property type="molecule type" value="Genomic_DNA"/>
</dbReference>
<dbReference type="AlphaFoldDB" id="A0A6J6QZY5"/>
<organism evidence="2">
    <name type="scientific">freshwater metagenome</name>
    <dbReference type="NCBI Taxonomy" id="449393"/>
    <lineage>
        <taxon>unclassified sequences</taxon>
        <taxon>metagenomes</taxon>
        <taxon>ecological metagenomes</taxon>
    </lineage>
</organism>
<keyword evidence="1" id="KW-1133">Transmembrane helix</keyword>
<keyword evidence="1" id="KW-0812">Transmembrane</keyword>
<evidence type="ECO:0000313" key="4">
    <source>
        <dbReference type="EMBL" id="CAB4985671.1"/>
    </source>
</evidence>
<name>A0A6J6QZY5_9ZZZZ</name>
<dbReference type="EMBL" id="CAFBPQ010000032">
    <property type="protein sequence ID" value="CAB5027295.1"/>
    <property type="molecule type" value="Genomic_DNA"/>
</dbReference>
<reference evidence="2" key="1">
    <citation type="submission" date="2020-05" db="EMBL/GenBank/DDBJ databases">
        <authorList>
            <person name="Chiriac C."/>
            <person name="Salcher M."/>
            <person name="Ghai R."/>
            <person name="Kavagutti S V."/>
        </authorList>
    </citation>
    <scope>NUCLEOTIDE SEQUENCE</scope>
</reference>
<sequence length="87" mass="9041">MGASVPNGAILAFIPAVAMMQVLSIYLSGLGVLEAMLAFFLHPLGVPTGQAVAIGLLWYAMTLIVSLAGAPAFALGHRHAAHDDQER</sequence>